<dbReference type="PANTHER" id="PTHR16222:SF17">
    <property type="entry name" value="SELENOPROTEIN J"/>
    <property type="match status" value="1"/>
</dbReference>
<dbReference type="Gene3D" id="1.10.4080.10">
    <property type="entry name" value="ADP-ribosylation/Crystallin J1"/>
    <property type="match status" value="1"/>
</dbReference>
<dbReference type="KEGG" id="aplc:110976380"/>
<name>A0A8B7XZ21_ACAPL</name>
<keyword evidence="2" id="KW-1185">Reference proteome</keyword>
<sequence>MSSAADRSSRGLAAIVGCLVSDAAAQPLHWIYNLDKLDSIVGSNTDSLEFWEPSQNPYYRIETGRGTAYADHTIALMESLVACEGYDKADFGDHLQAMFGPGTDYDNDLNKTFVLKSGVQSGYPINGPWRPKAIKDFLANRAEGKERTGSDHMHDMHAVVGVVPMVALYAGRSDMLEKVEESIAVVTEVEEAIVVGLAAARVLEQFILNPDMDGDAALTAVMTDLASPSRNNPTDLDRAVIGQLKKVMDKKACEHREAAQKYFLNNLPGAFQSALHCLVNHSELAPAVRTTMMAGGCNASRSGFIGACLGARNGLQGIPETWKSKTLAYPRILELSRKLVAIQPTD</sequence>
<keyword evidence="1" id="KW-0479">Metal-binding</keyword>
<dbReference type="GeneID" id="110976380"/>
<gene>
    <name evidence="3" type="primary">LOC110976380</name>
</gene>
<organism evidence="2 3">
    <name type="scientific">Acanthaster planci</name>
    <name type="common">Crown-of-thorns starfish</name>
    <dbReference type="NCBI Taxonomy" id="133434"/>
    <lineage>
        <taxon>Eukaryota</taxon>
        <taxon>Metazoa</taxon>
        <taxon>Echinodermata</taxon>
        <taxon>Eleutherozoa</taxon>
        <taxon>Asterozoa</taxon>
        <taxon>Asteroidea</taxon>
        <taxon>Valvatacea</taxon>
        <taxon>Valvatida</taxon>
        <taxon>Acanthasteridae</taxon>
        <taxon>Acanthaster</taxon>
    </lineage>
</organism>
<keyword evidence="1" id="KW-0460">Magnesium</keyword>
<dbReference type="InterPro" id="IPR050792">
    <property type="entry name" value="ADP-ribosylglycohydrolase"/>
</dbReference>
<reference evidence="3" key="1">
    <citation type="submission" date="2025-08" db="UniProtKB">
        <authorList>
            <consortium name="RefSeq"/>
        </authorList>
    </citation>
    <scope>IDENTIFICATION</scope>
</reference>
<dbReference type="AlphaFoldDB" id="A0A8B7XZ21"/>
<evidence type="ECO:0000313" key="3">
    <source>
        <dbReference type="RefSeq" id="XP_022085280.1"/>
    </source>
</evidence>
<protein>
    <submittedName>
        <fullName evidence="3">Crystallin J1B-like</fullName>
    </submittedName>
</protein>
<dbReference type="InterPro" id="IPR005502">
    <property type="entry name" value="Ribosyl_crysJ1"/>
</dbReference>
<dbReference type="InterPro" id="IPR036705">
    <property type="entry name" value="Ribosyl_crysJ1_sf"/>
</dbReference>
<dbReference type="RefSeq" id="XP_022085280.1">
    <property type="nucleotide sequence ID" value="XM_022229588.1"/>
</dbReference>
<dbReference type="PANTHER" id="PTHR16222">
    <property type="entry name" value="ADP-RIBOSYLGLYCOHYDROLASE"/>
    <property type="match status" value="1"/>
</dbReference>
<dbReference type="OMA" id="LHWIYND"/>
<comment type="cofactor">
    <cofactor evidence="1">
        <name>Mg(2+)</name>
        <dbReference type="ChEBI" id="CHEBI:18420"/>
    </cofactor>
    <text evidence="1">Binds 2 magnesium ions per subunit.</text>
</comment>
<dbReference type="SUPFAM" id="SSF101478">
    <property type="entry name" value="ADP-ribosylglycohydrolase"/>
    <property type="match status" value="1"/>
</dbReference>
<dbReference type="OrthoDB" id="524326at2759"/>
<proteinExistence type="predicted"/>
<dbReference type="GO" id="GO:0046872">
    <property type="term" value="F:metal ion binding"/>
    <property type="evidence" value="ECO:0007669"/>
    <property type="project" value="UniProtKB-KW"/>
</dbReference>
<evidence type="ECO:0000256" key="1">
    <source>
        <dbReference type="PIRSR" id="PIRSR605502-1"/>
    </source>
</evidence>
<evidence type="ECO:0000313" key="2">
    <source>
        <dbReference type="Proteomes" id="UP000694845"/>
    </source>
</evidence>
<accession>A0A8B7XZ21</accession>
<dbReference type="Proteomes" id="UP000694845">
    <property type="component" value="Unplaced"/>
</dbReference>
<dbReference type="Pfam" id="PF03747">
    <property type="entry name" value="ADP_ribosyl_GH"/>
    <property type="match status" value="1"/>
</dbReference>
<feature type="binding site" evidence="1">
    <location>
        <position position="300"/>
    </location>
    <ligand>
        <name>Mg(2+)</name>
        <dbReference type="ChEBI" id="CHEBI:18420"/>
        <label>1</label>
    </ligand>
</feature>